<dbReference type="InterPro" id="IPR017896">
    <property type="entry name" value="4Fe4S_Fe-S-bd"/>
</dbReference>
<feature type="domain" description="4Fe-4S ferredoxin-type" evidence="5">
    <location>
        <begin position="11"/>
        <end position="40"/>
    </location>
</feature>
<dbReference type="STRING" id="1246637.MTBBW1_360003"/>
<keyword evidence="1" id="KW-0004">4Fe-4S</keyword>
<dbReference type="NCBIfam" id="NF040864">
    <property type="entry name" value="HgcB_ferredoxin"/>
    <property type="match status" value="1"/>
</dbReference>
<dbReference type="PANTHER" id="PTHR43687:SF1">
    <property type="entry name" value="FERREDOXIN III"/>
    <property type="match status" value="1"/>
</dbReference>
<proteinExistence type="predicted"/>
<evidence type="ECO:0000256" key="4">
    <source>
        <dbReference type="ARBA" id="ARBA00023014"/>
    </source>
</evidence>
<dbReference type="InterPro" id="IPR017900">
    <property type="entry name" value="4Fe4S_Fe_S_CS"/>
</dbReference>
<keyword evidence="3" id="KW-0408">Iron</keyword>
<accession>A0A1W1HGQ0</accession>
<reference evidence="6 7" key="1">
    <citation type="submission" date="2017-03" db="EMBL/GenBank/DDBJ databases">
        <authorList>
            <person name="Afonso C.L."/>
            <person name="Miller P.J."/>
            <person name="Scott M.A."/>
            <person name="Spackman E."/>
            <person name="Goraichik I."/>
            <person name="Dimitrov K.M."/>
            <person name="Suarez D.L."/>
            <person name="Swayne D.E."/>
        </authorList>
    </citation>
    <scope>NUCLEOTIDE SEQUENCE [LARGE SCALE GENOMIC DNA]</scope>
    <source>
        <strain evidence="6">PRJEB14757</strain>
    </source>
</reference>
<dbReference type="Pfam" id="PF12838">
    <property type="entry name" value="Fer4_7"/>
    <property type="match status" value="1"/>
</dbReference>
<evidence type="ECO:0000256" key="3">
    <source>
        <dbReference type="ARBA" id="ARBA00023004"/>
    </source>
</evidence>
<keyword evidence="2" id="KW-0479">Metal-binding</keyword>
<dbReference type="OrthoDB" id="9794954at2"/>
<organism evidence="6 7">
    <name type="scientific">Desulfamplus magnetovallimortis</name>
    <dbReference type="NCBI Taxonomy" id="1246637"/>
    <lineage>
        <taxon>Bacteria</taxon>
        <taxon>Pseudomonadati</taxon>
        <taxon>Thermodesulfobacteriota</taxon>
        <taxon>Desulfobacteria</taxon>
        <taxon>Desulfobacterales</taxon>
        <taxon>Desulfobacteraceae</taxon>
        <taxon>Desulfamplus</taxon>
    </lineage>
</organism>
<evidence type="ECO:0000313" key="7">
    <source>
        <dbReference type="Proteomes" id="UP000191931"/>
    </source>
</evidence>
<dbReference type="Gene3D" id="3.30.70.20">
    <property type="match status" value="2"/>
</dbReference>
<gene>
    <name evidence="6" type="ORF">MTBBW1_360003</name>
</gene>
<name>A0A1W1HGQ0_9BACT</name>
<dbReference type="SUPFAM" id="SSF54862">
    <property type="entry name" value="4Fe-4S ferredoxins"/>
    <property type="match status" value="1"/>
</dbReference>
<sequence length="72" mass="7825">MRDLRYIEDVSTLVIDQEKCIGCSLCTVVCPHGVFEMKERKAVIVDLDGCMECGACVNNCPVYALNVTPGVG</sequence>
<dbReference type="PROSITE" id="PS00198">
    <property type="entry name" value="4FE4S_FER_1"/>
    <property type="match status" value="1"/>
</dbReference>
<feature type="domain" description="4Fe-4S ferredoxin-type" evidence="5">
    <location>
        <begin position="41"/>
        <end position="70"/>
    </location>
</feature>
<dbReference type="EMBL" id="FWEV01000277">
    <property type="protein sequence ID" value="SLM31575.1"/>
    <property type="molecule type" value="Genomic_DNA"/>
</dbReference>
<dbReference type="Proteomes" id="UP000191931">
    <property type="component" value="Unassembled WGS sequence"/>
</dbReference>
<evidence type="ECO:0000259" key="5">
    <source>
        <dbReference type="PROSITE" id="PS51379"/>
    </source>
</evidence>
<evidence type="ECO:0000256" key="2">
    <source>
        <dbReference type="ARBA" id="ARBA00022723"/>
    </source>
</evidence>
<keyword evidence="7" id="KW-1185">Reference proteome</keyword>
<dbReference type="GO" id="GO:0051539">
    <property type="term" value="F:4 iron, 4 sulfur cluster binding"/>
    <property type="evidence" value="ECO:0007669"/>
    <property type="project" value="UniProtKB-KW"/>
</dbReference>
<dbReference type="GO" id="GO:0046872">
    <property type="term" value="F:metal ion binding"/>
    <property type="evidence" value="ECO:0007669"/>
    <property type="project" value="UniProtKB-KW"/>
</dbReference>
<evidence type="ECO:0000313" key="6">
    <source>
        <dbReference type="EMBL" id="SLM31575.1"/>
    </source>
</evidence>
<dbReference type="PROSITE" id="PS51379">
    <property type="entry name" value="4FE4S_FER_2"/>
    <property type="match status" value="2"/>
</dbReference>
<keyword evidence="4" id="KW-0411">Iron-sulfur</keyword>
<protein>
    <submittedName>
        <fullName evidence="6">Ferredoxin-2 (Modular protein)</fullName>
    </submittedName>
</protein>
<dbReference type="AlphaFoldDB" id="A0A1W1HGQ0"/>
<evidence type="ECO:0000256" key="1">
    <source>
        <dbReference type="ARBA" id="ARBA00022485"/>
    </source>
</evidence>
<dbReference type="PANTHER" id="PTHR43687">
    <property type="entry name" value="ADENYLYLSULFATE REDUCTASE, BETA SUBUNIT"/>
    <property type="match status" value="1"/>
</dbReference>
<dbReference type="InterPro" id="IPR050572">
    <property type="entry name" value="Fe-S_Ferredoxin"/>
</dbReference>